<name>A0A0J9XEB3_GEOCN</name>
<evidence type="ECO:0000256" key="2">
    <source>
        <dbReference type="ARBA" id="ARBA00022763"/>
    </source>
</evidence>
<dbReference type="GO" id="GO:0032807">
    <property type="term" value="C:DNA ligase IV complex"/>
    <property type="evidence" value="ECO:0007669"/>
    <property type="project" value="TreeGrafter"/>
</dbReference>
<dbReference type="AlphaFoldDB" id="A0A0J9XEB3"/>
<evidence type="ECO:0000256" key="1">
    <source>
        <dbReference type="ARBA" id="ARBA00004123"/>
    </source>
</evidence>
<keyword evidence="2" id="KW-0227">DNA damage</keyword>
<dbReference type="GO" id="GO:0045027">
    <property type="term" value="F:DNA end binding"/>
    <property type="evidence" value="ECO:0007669"/>
    <property type="project" value="TreeGrafter"/>
</dbReference>
<keyword evidence="3" id="KW-0238">DNA-binding</keyword>
<dbReference type="GO" id="GO:0006303">
    <property type="term" value="P:double-strand break repair via nonhomologous end joining"/>
    <property type="evidence" value="ECO:0007669"/>
    <property type="project" value="UniProtKB-ARBA"/>
</dbReference>
<keyword evidence="5" id="KW-0539">Nucleus</keyword>
<dbReference type="InterPro" id="IPR015381">
    <property type="entry name" value="XLF-like_N"/>
</dbReference>
<evidence type="ECO:0000256" key="7">
    <source>
        <dbReference type="ARBA" id="ARBA00044529"/>
    </source>
</evidence>
<dbReference type="InterPro" id="IPR052287">
    <property type="entry name" value="NHEJ_factor"/>
</dbReference>
<organism evidence="10 11">
    <name type="scientific">Geotrichum candidum</name>
    <name type="common">Oospora lactis</name>
    <name type="synonym">Dipodascus geotrichum</name>
    <dbReference type="NCBI Taxonomy" id="1173061"/>
    <lineage>
        <taxon>Eukaryota</taxon>
        <taxon>Fungi</taxon>
        <taxon>Dikarya</taxon>
        <taxon>Ascomycota</taxon>
        <taxon>Saccharomycotina</taxon>
        <taxon>Dipodascomycetes</taxon>
        <taxon>Dipodascales</taxon>
        <taxon>Dipodascaceae</taxon>
        <taxon>Geotrichum</taxon>
    </lineage>
</organism>
<feature type="compositionally biased region" description="Polar residues" evidence="8">
    <location>
        <begin position="356"/>
        <end position="372"/>
    </location>
</feature>
<feature type="region of interest" description="Disordered" evidence="8">
    <location>
        <begin position="350"/>
        <end position="412"/>
    </location>
</feature>
<evidence type="ECO:0000259" key="9">
    <source>
        <dbReference type="Pfam" id="PF09302"/>
    </source>
</evidence>
<feature type="compositionally biased region" description="Basic and acidic residues" evidence="8">
    <location>
        <begin position="373"/>
        <end position="385"/>
    </location>
</feature>
<comment type="caution">
    <text evidence="10">The sequence shown here is derived from an EMBL/GenBank/DDBJ whole genome shotgun (WGS) entry which is preliminary data.</text>
</comment>
<comment type="similarity">
    <text evidence="6">Belongs to the XRCC4-XLF family. XLF subfamily.</text>
</comment>
<gene>
    <name evidence="10" type="ORF">BN980_GECA12s00417g</name>
</gene>
<proteinExistence type="inferred from homology"/>
<feature type="compositionally biased region" description="Low complexity" evidence="8">
    <location>
        <begin position="386"/>
        <end position="403"/>
    </location>
</feature>
<evidence type="ECO:0000256" key="3">
    <source>
        <dbReference type="ARBA" id="ARBA00023125"/>
    </source>
</evidence>
<dbReference type="STRING" id="1173061.A0A0J9XEB3"/>
<feature type="compositionally biased region" description="Acidic residues" evidence="8">
    <location>
        <begin position="270"/>
        <end position="287"/>
    </location>
</feature>
<evidence type="ECO:0000256" key="8">
    <source>
        <dbReference type="SAM" id="MobiDB-lite"/>
    </source>
</evidence>
<evidence type="ECO:0000256" key="6">
    <source>
        <dbReference type="ARBA" id="ARBA00025747"/>
    </source>
</evidence>
<evidence type="ECO:0000256" key="4">
    <source>
        <dbReference type="ARBA" id="ARBA00023204"/>
    </source>
</evidence>
<comment type="subcellular location">
    <subcellularLocation>
        <location evidence="1">Nucleus</location>
    </subcellularLocation>
</comment>
<dbReference type="CDD" id="cd22285">
    <property type="entry name" value="HD_XLF_N"/>
    <property type="match status" value="1"/>
</dbReference>
<dbReference type="PANTHER" id="PTHR32235:SF1">
    <property type="entry name" value="NON-HOMOLOGOUS END-JOINING FACTOR 1"/>
    <property type="match status" value="1"/>
</dbReference>
<keyword evidence="11" id="KW-1185">Reference proteome</keyword>
<evidence type="ECO:0000313" key="11">
    <source>
        <dbReference type="Proteomes" id="UP000242525"/>
    </source>
</evidence>
<evidence type="ECO:0000256" key="5">
    <source>
        <dbReference type="ARBA" id="ARBA00023242"/>
    </source>
</evidence>
<dbReference type="Pfam" id="PF09302">
    <property type="entry name" value="XLF"/>
    <property type="match status" value="1"/>
</dbReference>
<dbReference type="PANTHER" id="PTHR32235">
    <property type="entry name" value="NON-HOMOLOGOUS END-JOINING FACTOR 1"/>
    <property type="match status" value="1"/>
</dbReference>
<dbReference type="Proteomes" id="UP000242525">
    <property type="component" value="Unassembled WGS sequence"/>
</dbReference>
<dbReference type="OrthoDB" id="2155935at2759"/>
<dbReference type="Gene3D" id="2.170.210.10">
    <property type="entry name" value="DNA double-strand break repair and VJ recombination XRCC4, N-terminal"/>
    <property type="match status" value="1"/>
</dbReference>
<dbReference type="EMBL" id="CCBN010000012">
    <property type="protein sequence ID" value="CDO55653.1"/>
    <property type="molecule type" value="Genomic_DNA"/>
</dbReference>
<keyword evidence="4" id="KW-0234">DNA repair</keyword>
<feature type="region of interest" description="Disordered" evidence="8">
    <location>
        <begin position="268"/>
        <end position="337"/>
    </location>
</feature>
<sequence>MEKSPPKWHRLPTDSHLLLYRFDWEPDHYTFYLTDLQNVYVELLSYKQIIKRAFHYDTVGSAGIEPQANLSEFYLLLGRLESGLTMADTTRVSSPRHGLQLDLQVKFPPSDQYASQSQSQRLFNPNPVLSWHFAARPLPSTDPLHVMAFQTLLAGLLGVIDAQHNQIGDLCTLLKKKDFHLRHLKDETGGTSEPAIHKDAYGPFERGPWISQWLVDRAQEGEDDIVNIVRRSFAPAADMLWGYHARGHVWTDKQARLIKLDNAALLEPSNAEEENDDDEITESEGESESIPKLIRRNSVLSSPLQSPRKPRLMPAAESALKRELESDQPPPLTFKKPCLEAGSRMETPVPFEPAAITNSVGDNESNGNSNNRPIDDGSDSRKDGDSASSAASAVSSPTPLVSAAKRRPKRRF</sequence>
<evidence type="ECO:0000313" key="10">
    <source>
        <dbReference type="EMBL" id="CDO55653.1"/>
    </source>
</evidence>
<dbReference type="InterPro" id="IPR038051">
    <property type="entry name" value="XRCC4-like_N_sf"/>
</dbReference>
<feature type="domain" description="XLF-like N-terminal" evidence="9">
    <location>
        <begin position="7"/>
        <end position="108"/>
    </location>
</feature>
<reference evidence="10" key="1">
    <citation type="submission" date="2014-03" db="EMBL/GenBank/DDBJ databases">
        <authorList>
            <person name="Casaregola S."/>
        </authorList>
    </citation>
    <scope>NUCLEOTIDE SEQUENCE [LARGE SCALE GENOMIC DNA]</scope>
    <source>
        <strain evidence="10">CLIB 918</strain>
    </source>
</reference>
<accession>A0A0J9XEB3</accession>
<protein>
    <recommendedName>
        <fullName evidence="7">Non-homologous end-joining factor 1</fullName>
    </recommendedName>
</protein>